<dbReference type="AlphaFoldDB" id="A0A1C7DN33"/>
<evidence type="ECO:0000313" key="3">
    <source>
        <dbReference type="EMBL" id="ANU12804.1"/>
    </source>
</evidence>
<dbReference type="RefSeq" id="WP_065527898.1">
    <property type="nucleotide sequence ID" value="NZ_CP016537.2"/>
</dbReference>
<dbReference type="EMBL" id="CP016537">
    <property type="protein sequence ID" value="ANU12804.1"/>
    <property type="molecule type" value="Genomic_DNA"/>
</dbReference>
<feature type="transmembrane region" description="Helical" evidence="2">
    <location>
        <begin position="6"/>
        <end position="22"/>
    </location>
</feature>
<proteinExistence type="predicted"/>
<evidence type="ECO:0000313" key="4">
    <source>
        <dbReference type="Proteomes" id="UP000092687"/>
    </source>
</evidence>
<reference evidence="3" key="1">
    <citation type="submission" date="2016-10" db="EMBL/GenBank/DDBJ databases">
        <authorList>
            <person name="de Groot N.N."/>
        </authorList>
    </citation>
    <scope>NUCLEOTIDE SEQUENCE</scope>
    <source>
        <strain evidence="3">DSM 24743</strain>
    </source>
</reference>
<feature type="transmembrane region" description="Helical" evidence="2">
    <location>
        <begin position="53"/>
        <end position="74"/>
    </location>
</feature>
<accession>A0A1C7DN33</accession>
<feature type="compositionally biased region" description="Polar residues" evidence="1">
    <location>
        <begin position="97"/>
        <end position="106"/>
    </location>
</feature>
<keyword evidence="2" id="KW-0472">Membrane</keyword>
<gene>
    <name evidence="3" type="ORF">BBI08_02650</name>
</gene>
<keyword evidence="2" id="KW-1133">Transmembrane helix</keyword>
<name>A0A1C7DN33_9BACL</name>
<evidence type="ECO:0000256" key="2">
    <source>
        <dbReference type="SAM" id="Phobius"/>
    </source>
</evidence>
<dbReference type="InterPro" id="IPR036259">
    <property type="entry name" value="MFS_trans_sf"/>
</dbReference>
<dbReference type="KEGG" id="phc:BBI08_02650"/>
<organism evidence="3 4">
    <name type="scientific">Planococcus halocryophilus</name>
    <dbReference type="NCBI Taxonomy" id="1215089"/>
    <lineage>
        <taxon>Bacteria</taxon>
        <taxon>Bacillati</taxon>
        <taxon>Bacillota</taxon>
        <taxon>Bacilli</taxon>
        <taxon>Bacillales</taxon>
        <taxon>Caryophanaceae</taxon>
        <taxon>Planococcus</taxon>
    </lineage>
</organism>
<dbReference type="OrthoDB" id="2428106at2"/>
<sequence length="135" mass="15026">MIRILIFVILAAVVLPLTYLLFKQVPLAKRMTIAGGGIAAAGIAILMQGAYAWYIVALALLGVSFLAAFVYMKLVEKEQREKLRLVEERRELKQQKTKTYLATTEETPAAPVSTEKPKPFGMQSIDAEREEITRG</sequence>
<keyword evidence="2" id="KW-0812">Transmembrane</keyword>
<protein>
    <recommendedName>
        <fullName evidence="5">MFS transporter</fullName>
    </recommendedName>
</protein>
<dbReference type="SUPFAM" id="SSF103473">
    <property type="entry name" value="MFS general substrate transporter"/>
    <property type="match status" value="1"/>
</dbReference>
<feature type="region of interest" description="Disordered" evidence="1">
    <location>
        <begin position="92"/>
        <end position="135"/>
    </location>
</feature>
<dbReference type="Proteomes" id="UP000092687">
    <property type="component" value="Chromosome"/>
</dbReference>
<keyword evidence="4" id="KW-1185">Reference proteome</keyword>
<evidence type="ECO:0000256" key="1">
    <source>
        <dbReference type="SAM" id="MobiDB-lite"/>
    </source>
</evidence>
<feature type="compositionally biased region" description="Basic and acidic residues" evidence="1">
    <location>
        <begin position="126"/>
        <end position="135"/>
    </location>
</feature>
<dbReference type="STRING" id="1215089.BBI08_02650"/>
<evidence type="ECO:0008006" key="5">
    <source>
        <dbReference type="Google" id="ProtNLM"/>
    </source>
</evidence>